<feature type="region of interest" description="Disordered" evidence="4">
    <location>
        <begin position="1211"/>
        <end position="1261"/>
    </location>
</feature>
<feature type="repeat" description="ANK" evidence="3">
    <location>
        <begin position="875"/>
        <end position="907"/>
    </location>
</feature>
<evidence type="ECO:0000256" key="4">
    <source>
        <dbReference type="SAM" id="MobiDB-lite"/>
    </source>
</evidence>
<evidence type="ECO:0000313" key="7">
    <source>
        <dbReference type="EMBL" id="EXM13853.1"/>
    </source>
</evidence>
<dbReference type="Gene3D" id="1.25.40.20">
    <property type="entry name" value="Ankyrin repeat-containing domain"/>
    <property type="match status" value="6"/>
</dbReference>
<feature type="compositionally biased region" description="Polar residues" evidence="4">
    <location>
        <begin position="1245"/>
        <end position="1260"/>
    </location>
</feature>
<evidence type="ECO:0008006" key="8">
    <source>
        <dbReference type="Google" id="ProtNLM"/>
    </source>
</evidence>
<feature type="repeat" description="ANK" evidence="3">
    <location>
        <begin position="1976"/>
        <end position="2008"/>
    </location>
</feature>
<dbReference type="OrthoDB" id="7464126at2759"/>
<keyword evidence="1" id="KW-0677">Repeat</keyword>
<feature type="repeat" description="ANK" evidence="3">
    <location>
        <begin position="2319"/>
        <end position="2351"/>
    </location>
</feature>
<dbReference type="Pfam" id="PF22939">
    <property type="entry name" value="WHD_GPIID"/>
    <property type="match status" value="1"/>
</dbReference>
<evidence type="ECO:0000259" key="6">
    <source>
        <dbReference type="Pfam" id="PF24883"/>
    </source>
</evidence>
<dbReference type="HOGENOM" id="CLU_001048_0_0_1"/>
<dbReference type="Gene3D" id="3.40.50.300">
    <property type="entry name" value="P-loop containing nucleotide triphosphate hydrolases"/>
    <property type="match status" value="1"/>
</dbReference>
<feature type="repeat" description="ANK" evidence="3">
    <location>
        <begin position="2119"/>
        <end position="2148"/>
    </location>
</feature>
<dbReference type="SUPFAM" id="SSF52540">
    <property type="entry name" value="P-loop containing nucleoside triphosphate hydrolases"/>
    <property type="match status" value="1"/>
</dbReference>
<proteinExistence type="predicted"/>
<dbReference type="InterPro" id="IPR036770">
    <property type="entry name" value="Ankyrin_rpt-contain_sf"/>
</dbReference>
<feature type="repeat" description="ANK" evidence="3">
    <location>
        <begin position="908"/>
        <end position="940"/>
    </location>
</feature>
<feature type="compositionally biased region" description="Basic and acidic residues" evidence="4">
    <location>
        <begin position="2209"/>
        <end position="2220"/>
    </location>
</feature>
<feature type="region of interest" description="Disordered" evidence="4">
    <location>
        <begin position="2199"/>
        <end position="2220"/>
    </location>
</feature>
<accession>X0KK32</accession>
<gene>
    <name evidence="7" type="ORF">FOTG_17711</name>
</gene>
<dbReference type="InterPro" id="IPR056884">
    <property type="entry name" value="NPHP3-like_N"/>
</dbReference>
<dbReference type="Proteomes" id="UP000030701">
    <property type="component" value="Unassembled WGS sequence"/>
</dbReference>
<dbReference type="Pfam" id="PF12796">
    <property type="entry name" value="Ank_2"/>
    <property type="match status" value="5"/>
</dbReference>
<organism evidence="7">
    <name type="scientific">Fusarium oxysporum f. sp. vasinfectum 25433</name>
    <dbReference type="NCBI Taxonomy" id="1089449"/>
    <lineage>
        <taxon>Eukaryota</taxon>
        <taxon>Fungi</taxon>
        <taxon>Dikarya</taxon>
        <taxon>Ascomycota</taxon>
        <taxon>Pezizomycotina</taxon>
        <taxon>Sordariomycetes</taxon>
        <taxon>Hypocreomycetidae</taxon>
        <taxon>Hypocreales</taxon>
        <taxon>Nectriaceae</taxon>
        <taxon>Fusarium</taxon>
        <taxon>Fusarium oxysporum species complex</taxon>
    </lineage>
</organism>
<dbReference type="EMBL" id="JH658105">
    <property type="protein sequence ID" value="EXM13853.1"/>
    <property type="molecule type" value="Genomic_DNA"/>
</dbReference>
<dbReference type="PANTHER" id="PTHR24198:SF165">
    <property type="entry name" value="ANKYRIN REPEAT-CONTAINING PROTEIN-RELATED"/>
    <property type="match status" value="1"/>
</dbReference>
<protein>
    <recommendedName>
        <fullName evidence="8">NACHT domain-containing protein</fullName>
    </recommendedName>
</protein>
<evidence type="ECO:0000256" key="1">
    <source>
        <dbReference type="ARBA" id="ARBA00022737"/>
    </source>
</evidence>
<feature type="domain" description="GPI inositol-deacylase winged helix" evidence="5">
    <location>
        <begin position="648"/>
        <end position="729"/>
    </location>
</feature>
<dbReference type="SUPFAM" id="SSF48403">
    <property type="entry name" value="Ankyrin repeat"/>
    <property type="match status" value="4"/>
</dbReference>
<dbReference type="InterPro" id="IPR054471">
    <property type="entry name" value="GPIID_WHD"/>
</dbReference>
<dbReference type="InterPro" id="IPR002110">
    <property type="entry name" value="Ankyrin_rpt"/>
</dbReference>
<evidence type="ECO:0000256" key="2">
    <source>
        <dbReference type="ARBA" id="ARBA00023043"/>
    </source>
</evidence>
<reference evidence="7" key="1">
    <citation type="submission" date="2011-11" db="EMBL/GenBank/DDBJ databases">
        <title>The Genome Sequence of Fusarium oxysporum Cotton.</title>
        <authorList>
            <consortium name="The Broad Institute Genome Sequencing Platform"/>
            <person name="Ma L.-J."/>
            <person name="Gale L.R."/>
            <person name="Schwartz D.C."/>
            <person name="Zhou S."/>
            <person name="Corby-Kistler H."/>
            <person name="Young S.K."/>
            <person name="Zeng Q."/>
            <person name="Gargeya S."/>
            <person name="Fitzgerald M."/>
            <person name="Haas B."/>
            <person name="Abouelleil A."/>
            <person name="Alvarado L."/>
            <person name="Arachchi H.M."/>
            <person name="Berlin A."/>
            <person name="Brown A."/>
            <person name="Chapman S.B."/>
            <person name="Chen Z."/>
            <person name="Dunbar C."/>
            <person name="Freedman E."/>
            <person name="Gearin G."/>
            <person name="Goldberg J."/>
            <person name="Griggs A."/>
            <person name="Gujja S."/>
            <person name="Heiman D."/>
            <person name="Howarth C."/>
            <person name="Larson L."/>
            <person name="Lui A."/>
            <person name="MacDonald P.J.P."/>
            <person name="Montmayeur A."/>
            <person name="Murphy C."/>
            <person name="Neiman D."/>
            <person name="Pearson M."/>
            <person name="Priest M."/>
            <person name="Roberts A."/>
            <person name="Saif S."/>
            <person name="Shea T."/>
            <person name="Shenoy N."/>
            <person name="Sisk P."/>
            <person name="Stolte C."/>
            <person name="Sykes S."/>
            <person name="Wortman J."/>
            <person name="Nusbaum C."/>
            <person name="Birren B."/>
        </authorList>
    </citation>
    <scope>NUCLEOTIDE SEQUENCE [LARGE SCALE GENOMIC DNA]</scope>
    <source>
        <strain evidence="7">25433</strain>
    </source>
</reference>
<feature type="domain" description="Nephrocystin 3-like N-terminal" evidence="6">
    <location>
        <begin position="358"/>
        <end position="531"/>
    </location>
</feature>
<feature type="repeat" description="ANK" evidence="3">
    <location>
        <begin position="1074"/>
        <end position="1106"/>
    </location>
</feature>
<feature type="compositionally biased region" description="Basic and acidic residues" evidence="4">
    <location>
        <begin position="1211"/>
        <end position="1233"/>
    </location>
</feature>
<dbReference type="PROSITE" id="PS50088">
    <property type="entry name" value="ANK_REPEAT"/>
    <property type="match status" value="7"/>
</dbReference>
<sequence length="2645" mass="292120">MVNTAVETLFNDILKQLAATDVFSKSDTASIFIVYAHDNEQLGTANASCVIHLIQWLQEIRTRTISDRAPLPLLFYRTDDSGSVRNILSSQFCLLPQENISDDGTIHRVDKVVVCGSKLLKKYYDDPFTSPFLEAIKTAYLKAQNEPSKSETPEDAIRGVIEAQCQSNGFHHVLTELGLLMLRSPHKEHHKSVIPVTLDGSLMEWLPFWDSCDVVLKLKSTATSHQHQLFFKLLAQIYSQEHRLINQYKDCYDLSCRELQSQPTLSRSRTQQIIDMAILKTQRAISDIESAAFRGQRNLNQTRSHHETVRGVYDKLDFLTSTAETKLDEKTFKRIVEWLSTCSYQLHHESVSKKVMEGSGEWITNHPNYQDWMSSTSSSTLFIHGVRGCGKSSIFSVIVDQLQGQVRDNKNRMQIAYYYCSGAQSESERANPDAILRSIIRQLAVDETTRGVDPIVVSEYEKSTKHQNNVSRLGINECSTLLQQLTSNKTTIIVFDAIDELEILDRSRLIQAFEDVVTESDGVIKLLMTSRNDTQIKKLMHMATPIEVSKEHNHHDIISFVETQVTSIVRSRAFVDEDAPQGLLERIRDALITGAQEMFLWVELQAQMLVHKKSVMDVLNALEQGLADNLDKIYEATCEGFLTLDDTAKAVVEGVFCWILYAKRPFTTEALNSALRLHPELASHPPDIRLPDLTDVCSNLVVLDSVTNTLRLCHPSARDFMKHRGMFSEVRGHRLMASASLRTCSRNLLPDPGAASTLEVIDDLSLYSAIYWPQHLKASEVSNAVPPWIINDLNDFVLGDEGCDVDPTFVWWLGWIDRLLETLPPYHSLRLTHACLSLTEGSSALPTAAVFGLNSLAELVFDRGQSINLEQRIKDAYTPLYLACSFGHKVVASTLIQNGADKNVLCGEYGSPLQVACFKGHVDVIELLLSCGVSPKVSTPVFKNALHAACEGGQSSAAELLINTTSIIETETDYEDALQMSAEVGFRNVYERLMKPDMTRKFRRGTIDKTRQEMRILGIIKKDRVDILQCELKSDPETRKSIPPDAVAISALRGHVNMVEYLHSLGMGLEEEGKFGSPLRSASIQGEFRVVKKLLDLGSDPNAKGSKGDALQAAASKRNVPIVKLLISHGADVNQQGPPRGSPIQAAAYHGYEDVVKLLIEEDAEIYSETYKFKDALYAAVQGGHDQIAAFLQENYPPPRGRVLPAIARGDEHKQSSYFDRHPLGVNRDDSPHPESSGEDEESQRVSPQEPNDKPGSQNIEDTHPLVLAAGIGNIPIVRQGLQEDHIDEDIITKALAAAAGQGKHQALEVLLEEGLRHVSYLRKPKEKALIASVEKKQPECLKALADSLNGTITVISWSFALQWAASAGQTITNQLLELDFVPWQFTDMRGLASSLGYSLLDSLYSDPISACRDALNKSYSVGSDQVANQIWSWILSKGRGILMANRKEWDALALVAAKHADVLVLDQLVTLTDECEDMPGGPELRLGDLLISAVRGDRANSLDHILKKIIKRSNAYDMVAPAFLEACRTGYTDTTRELLDYDADFSLDTDMVIQGIVAASAAGHGVLVLKLLDFLGPEEQEKAITTALLSAAGAGKTKVITALLEDTEIEDSDKFSTIMTRVLVTACEAGHGDIAQICLDQGADAEETAEKAPSSVVPREDEEMGRPFRRGFITSQFRRPPHVAHRFPRPPGPFYPMPDIAHRFPRPQGPMFAMPHAKIEDDAYKSEDSVESDDSDKTIEEDETEMTDALKASVCAFERICTIETVTGGEQQSATEKSKAKQQLKIVSLILDNVSGFSDRDSRLSTHPLRTAVASGTEDLVQLLFDSGAADQISPRQLESLILVAANRDTSIGSRIILKLLDCDRRVSFPTDKNKCLNPAIFHALETAVRSLTDPERYRDILSIKGMISSEKAARDLLKGGLQKLIKAIFRKLPAQSAEPDAFGDVLHAAAAGGDLATVKLLIKHHVNVNHIRYNFHTPLGSAAEFGHAQIIKELLRAGANFHPTGFSHRSFGKQEPAIKAILGGHVPVLKALIDHGLKPEEYPGDVPLIVLAAQNKSAAMVGLLLKAGVDPKNHPLALVTAAHDGNLEMMTSLLDAGADPNALATYGNFVTDRLLCSPLYAACKAGRIEAVNILLERGADAEVDSGDLDGLPLVVAARQGQSDIVQVLLGKKCDPFRHSKGLSALSPKDRKKLKTLLFDRNNGPSTRDPEPSEATDHTATEDEFLNAIQSSCDAQHGVRKSLQMVKILSNASDDPRRVFLEGLRHTCKRQNFRLFEELSQHVIPDTYLLDLASRCGSVNAVKLITDHGISSMTANQDGKTPLQVAIDYQNMDVVEFLVADRMRVETQQDKPQSLDLYFIVASILESYSHSPLSKHKSIAACEKTVAKLLEIAQTGVTGDQQYLNRALCLACHTGSSVITESLLELGGNIKAQTDLWQGSHGYNLTPLRAAIYNTHPSVLKVLLSQLPATDSKFEAAFQACLGHKSPILLETFLHHAANFEITEQHLLLSIEKESWERAPGETNIEMILAHRPGLQLSETVLIGLLEAEVPFSASCGSDFRELWQVLVDRSDCGLTNNVIRGIPHNRTWNFLHEYIEDCDGSCVKSAFVPRLVSEDPRMVRQREDVSSGSWVTESESDGDEWGS</sequence>
<reference evidence="7" key="2">
    <citation type="submission" date="2012-05" db="EMBL/GenBank/DDBJ databases">
        <title>The Genome Annotation of Fusarium oxysporum Cotton.</title>
        <authorList>
            <consortium name="The Broad Institute Genomics Platform"/>
            <person name="Ma L.-J."/>
            <person name="Corby-Kistler H."/>
            <person name="Broz K."/>
            <person name="Gale L.R."/>
            <person name="Jonkers W."/>
            <person name="O'Donnell K."/>
            <person name="Ploetz R."/>
            <person name="Steinberg C."/>
            <person name="Schwartz D.C."/>
            <person name="VanEtten H."/>
            <person name="Zhou S."/>
            <person name="Young S.K."/>
            <person name="Zeng Q."/>
            <person name="Gargeya S."/>
            <person name="Fitzgerald M."/>
            <person name="Abouelleil A."/>
            <person name="Alvarado L."/>
            <person name="Chapman S.B."/>
            <person name="Gainer-Dewar J."/>
            <person name="Goldberg J."/>
            <person name="Griggs A."/>
            <person name="Gujja S."/>
            <person name="Hansen M."/>
            <person name="Howarth C."/>
            <person name="Imamovic A."/>
            <person name="Ireland A."/>
            <person name="Larimer J."/>
            <person name="McCowan C."/>
            <person name="Murphy C."/>
            <person name="Pearson M."/>
            <person name="Poon T.W."/>
            <person name="Priest M."/>
            <person name="Roberts A."/>
            <person name="Saif S."/>
            <person name="Shea T."/>
            <person name="Sykes S."/>
            <person name="Wortman J."/>
            <person name="Nusbaum C."/>
            <person name="Birren B."/>
        </authorList>
    </citation>
    <scope>NUCLEOTIDE SEQUENCE</scope>
    <source>
        <strain evidence="7">25433</strain>
    </source>
</reference>
<feature type="region of interest" description="Disordered" evidence="4">
    <location>
        <begin position="1724"/>
        <end position="1746"/>
    </location>
</feature>
<dbReference type="PRINTS" id="PR01415">
    <property type="entry name" value="ANKYRIN"/>
</dbReference>
<dbReference type="PANTHER" id="PTHR24198">
    <property type="entry name" value="ANKYRIN REPEAT AND PROTEIN KINASE DOMAIN-CONTAINING PROTEIN"/>
    <property type="match status" value="1"/>
</dbReference>
<feature type="compositionally biased region" description="Acidic residues" evidence="4">
    <location>
        <begin position="2636"/>
        <end position="2645"/>
    </location>
</feature>
<feature type="repeat" description="ANK" evidence="3">
    <location>
        <begin position="1106"/>
        <end position="1138"/>
    </location>
</feature>
<feature type="region of interest" description="Disordered" evidence="4">
    <location>
        <begin position="2620"/>
        <end position="2645"/>
    </location>
</feature>
<name>X0KK32_FUSOX</name>
<dbReference type="InterPro" id="IPR027417">
    <property type="entry name" value="P-loop_NTPase"/>
</dbReference>
<dbReference type="SMART" id="SM00248">
    <property type="entry name" value="ANK"/>
    <property type="match status" value="22"/>
</dbReference>
<evidence type="ECO:0000259" key="5">
    <source>
        <dbReference type="Pfam" id="PF22939"/>
    </source>
</evidence>
<evidence type="ECO:0000256" key="3">
    <source>
        <dbReference type="PROSITE-ProRule" id="PRU00023"/>
    </source>
</evidence>
<dbReference type="PROSITE" id="PS50297">
    <property type="entry name" value="ANK_REP_REGION"/>
    <property type="match status" value="5"/>
</dbReference>
<feature type="compositionally biased region" description="Acidic residues" evidence="4">
    <location>
        <begin position="1730"/>
        <end position="1746"/>
    </location>
</feature>
<dbReference type="Pfam" id="PF24883">
    <property type="entry name" value="NPHP3_N"/>
    <property type="match status" value="1"/>
</dbReference>
<keyword evidence="2 3" id="KW-0040">ANK repeat</keyword>